<protein>
    <submittedName>
        <fullName evidence="1">Uncharacterized protein</fullName>
    </submittedName>
</protein>
<accession>A0A5N6LLE9</accession>
<dbReference type="Proteomes" id="UP000326396">
    <property type="component" value="Linkage Group LG9"/>
</dbReference>
<proteinExistence type="predicted"/>
<reference evidence="1 2" key="1">
    <citation type="submission" date="2019-05" db="EMBL/GenBank/DDBJ databases">
        <title>Mikania micrantha, genome provides insights into the molecular mechanism of rapid growth.</title>
        <authorList>
            <person name="Liu B."/>
        </authorList>
    </citation>
    <scope>NUCLEOTIDE SEQUENCE [LARGE SCALE GENOMIC DNA]</scope>
    <source>
        <strain evidence="1">NLD-2019</strain>
        <tissue evidence="1">Leaf</tissue>
    </source>
</reference>
<organism evidence="1 2">
    <name type="scientific">Mikania micrantha</name>
    <name type="common">bitter vine</name>
    <dbReference type="NCBI Taxonomy" id="192012"/>
    <lineage>
        <taxon>Eukaryota</taxon>
        <taxon>Viridiplantae</taxon>
        <taxon>Streptophyta</taxon>
        <taxon>Embryophyta</taxon>
        <taxon>Tracheophyta</taxon>
        <taxon>Spermatophyta</taxon>
        <taxon>Magnoliopsida</taxon>
        <taxon>eudicotyledons</taxon>
        <taxon>Gunneridae</taxon>
        <taxon>Pentapetalae</taxon>
        <taxon>asterids</taxon>
        <taxon>campanulids</taxon>
        <taxon>Asterales</taxon>
        <taxon>Asteraceae</taxon>
        <taxon>Asteroideae</taxon>
        <taxon>Heliantheae alliance</taxon>
        <taxon>Eupatorieae</taxon>
        <taxon>Mikania</taxon>
    </lineage>
</organism>
<dbReference type="AlphaFoldDB" id="A0A5N6LLE9"/>
<dbReference type="EMBL" id="SZYD01000019">
    <property type="protein sequence ID" value="KAD2393022.1"/>
    <property type="molecule type" value="Genomic_DNA"/>
</dbReference>
<gene>
    <name evidence="1" type="ORF">E3N88_39999</name>
</gene>
<evidence type="ECO:0000313" key="1">
    <source>
        <dbReference type="EMBL" id="KAD2393022.1"/>
    </source>
</evidence>
<comment type="caution">
    <text evidence="1">The sequence shown here is derived from an EMBL/GenBank/DDBJ whole genome shotgun (WGS) entry which is preliminary data.</text>
</comment>
<sequence length="86" mass="9640">MTNGSNPLKRAYWALQGPIAREASFWPSVAVRDGCQTAKSYKTKTPSLLATLYHHFSSPDHLYSTSSLPTPFFNLWKPLETIEGQP</sequence>
<evidence type="ECO:0000313" key="2">
    <source>
        <dbReference type="Proteomes" id="UP000326396"/>
    </source>
</evidence>
<name>A0A5N6LLE9_9ASTR</name>
<keyword evidence="2" id="KW-1185">Reference proteome</keyword>